<evidence type="ECO:0000256" key="3">
    <source>
        <dbReference type="ARBA" id="ARBA00022884"/>
    </source>
</evidence>
<dbReference type="GO" id="GO:0006412">
    <property type="term" value="P:translation"/>
    <property type="evidence" value="ECO:0007669"/>
    <property type="project" value="UniProtKB-UniRule"/>
</dbReference>
<dbReference type="GO" id="GO:1990904">
    <property type="term" value="C:ribonucleoprotein complex"/>
    <property type="evidence" value="ECO:0007669"/>
    <property type="project" value="UniProtKB-KW"/>
</dbReference>
<dbReference type="FunFam" id="3.30.70.330:FF:000001">
    <property type="entry name" value="50S ribosomal protein L23"/>
    <property type="match status" value="1"/>
</dbReference>
<accession>A0A285NN37</accession>
<dbReference type="RefSeq" id="WP_097001105.1">
    <property type="nucleotide sequence ID" value="NZ_OBEI01000012.1"/>
</dbReference>
<dbReference type="SUPFAM" id="SSF54189">
    <property type="entry name" value="Ribosomal proteins S24e, L23 and L15e"/>
    <property type="match status" value="1"/>
</dbReference>
<name>A0A285NN37_9AQUI</name>
<comment type="similarity">
    <text evidence="1 6">Belongs to the universal ribosomal protein uL23 family.</text>
</comment>
<dbReference type="GO" id="GO:0019843">
    <property type="term" value="F:rRNA binding"/>
    <property type="evidence" value="ECO:0007669"/>
    <property type="project" value="UniProtKB-UniRule"/>
</dbReference>
<evidence type="ECO:0000313" key="7">
    <source>
        <dbReference type="EMBL" id="SNZ10930.1"/>
    </source>
</evidence>
<keyword evidence="2 6" id="KW-0699">rRNA-binding</keyword>
<evidence type="ECO:0000256" key="4">
    <source>
        <dbReference type="ARBA" id="ARBA00022980"/>
    </source>
</evidence>
<gene>
    <name evidence="6" type="primary">rplW</name>
    <name evidence="7" type="ORF">SAMN06265182_1963</name>
</gene>
<keyword evidence="3 6" id="KW-0694">RNA-binding</keyword>
<sequence length="99" mass="11366">MSVKTPYDILIRPVLTEKAVNLNEKENKLVFEVAMDANKIEIKKAVEEIFGVKVKEVRTMIVKPKQKRVGFGKPGYTKKWKKAIVRIESEKPINIAELI</sequence>
<dbReference type="Gene3D" id="3.30.70.330">
    <property type="match status" value="1"/>
</dbReference>
<dbReference type="GO" id="GO:0005840">
    <property type="term" value="C:ribosome"/>
    <property type="evidence" value="ECO:0007669"/>
    <property type="project" value="UniProtKB-KW"/>
</dbReference>
<evidence type="ECO:0000256" key="1">
    <source>
        <dbReference type="ARBA" id="ARBA00006700"/>
    </source>
</evidence>
<evidence type="ECO:0000256" key="2">
    <source>
        <dbReference type="ARBA" id="ARBA00022730"/>
    </source>
</evidence>
<dbReference type="EMBL" id="OBEI01000012">
    <property type="protein sequence ID" value="SNZ10930.1"/>
    <property type="molecule type" value="Genomic_DNA"/>
</dbReference>
<reference evidence="8" key="1">
    <citation type="submission" date="2017-09" db="EMBL/GenBank/DDBJ databases">
        <authorList>
            <person name="Varghese N."/>
            <person name="Submissions S."/>
        </authorList>
    </citation>
    <scope>NUCLEOTIDE SEQUENCE [LARGE SCALE GENOMIC DNA]</scope>
    <source>
        <strain evidence="8">DSM 15103</strain>
    </source>
</reference>
<dbReference type="Pfam" id="PF00276">
    <property type="entry name" value="Ribosomal_L23"/>
    <property type="match status" value="1"/>
</dbReference>
<dbReference type="HAMAP" id="MF_01369_B">
    <property type="entry name" value="Ribosomal_uL23_B"/>
    <property type="match status" value="1"/>
</dbReference>
<comment type="function">
    <text evidence="6">One of the early assembly proteins it binds 23S rRNA. One of the proteins that surrounds the polypeptide exit tunnel on the outside of the ribosome. Forms the main docking site for trigger factor binding to the ribosome.</text>
</comment>
<dbReference type="OrthoDB" id="9793353at2"/>
<keyword evidence="4 6" id="KW-0689">Ribosomal protein</keyword>
<organism evidence="7 8">
    <name type="scientific">Persephonella hydrogeniphila</name>
    <dbReference type="NCBI Taxonomy" id="198703"/>
    <lineage>
        <taxon>Bacteria</taxon>
        <taxon>Pseudomonadati</taxon>
        <taxon>Aquificota</taxon>
        <taxon>Aquificia</taxon>
        <taxon>Aquificales</taxon>
        <taxon>Hydrogenothermaceae</taxon>
        <taxon>Persephonella</taxon>
    </lineage>
</organism>
<dbReference type="InterPro" id="IPR013025">
    <property type="entry name" value="Ribosomal_uL23-like"/>
</dbReference>
<comment type="subunit">
    <text evidence="6">Part of the 50S ribosomal subunit. Contacts protein L29, and trigger factor when it is bound to the ribosome.</text>
</comment>
<dbReference type="PANTHER" id="PTHR11620">
    <property type="entry name" value="60S RIBOSOMAL PROTEIN L23A"/>
    <property type="match status" value="1"/>
</dbReference>
<dbReference type="NCBIfam" id="NF004363">
    <property type="entry name" value="PRK05738.2-4"/>
    <property type="match status" value="1"/>
</dbReference>
<dbReference type="InterPro" id="IPR012677">
    <property type="entry name" value="Nucleotide-bd_a/b_plait_sf"/>
</dbReference>
<dbReference type="GO" id="GO:0003735">
    <property type="term" value="F:structural constituent of ribosome"/>
    <property type="evidence" value="ECO:0007669"/>
    <property type="project" value="InterPro"/>
</dbReference>
<evidence type="ECO:0000256" key="6">
    <source>
        <dbReference type="HAMAP-Rule" id="MF_01369"/>
    </source>
</evidence>
<keyword evidence="5 6" id="KW-0687">Ribonucleoprotein</keyword>
<evidence type="ECO:0000256" key="5">
    <source>
        <dbReference type="ARBA" id="ARBA00023274"/>
    </source>
</evidence>
<dbReference type="InterPro" id="IPR012678">
    <property type="entry name" value="Ribosomal_uL23/eL15/eS24_sf"/>
</dbReference>
<evidence type="ECO:0000313" key="8">
    <source>
        <dbReference type="Proteomes" id="UP000219036"/>
    </source>
</evidence>
<dbReference type="Proteomes" id="UP000219036">
    <property type="component" value="Unassembled WGS sequence"/>
</dbReference>
<dbReference type="AlphaFoldDB" id="A0A285NN37"/>
<proteinExistence type="inferred from homology"/>
<keyword evidence="8" id="KW-1185">Reference proteome</keyword>
<protein>
    <recommendedName>
        <fullName evidence="6">Large ribosomal subunit protein uL23</fullName>
    </recommendedName>
</protein>